<dbReference type="Gramene" id="OE9A096038T1">
    <property type="protein sequence ID" value="OE9A096038C1"/>
    <property type="gene ID" value="OE9A096038"/>
</dbReference>
<evidence type="ECO:0000256" key="2">
    <source>
        <dbReference type="SAM" id="MobiDB-lite"/>
    </source>
</evidence>
<feature type="coiled-coil region" evidence="1">
    <location>
        <begin position="211"/>
        <end position="252"/>
    </location>
</feature>
<feature type="region of interest" description="Disordered" evidence="2">
    <location>
        <begin position="110"/>
        <end position="130"/>
    </location>
</feature>
<gene>
    <name evidence="3" type="ORF">OLEA9_A096038</name>
</gene>
<evidence type="ECO:0000256" key="1">
    <source>
        <dbReference type="SAM" id="Coils"/>
    </source>
</evidence>
<keyword evidence="4" id="KW-1185">Reference proteome</keyword>
<comment type="caution">
    <text evidence="3">The sequence shown here is derived from an EMBL/GenBank/DDBJ whole genome shotgun (WGS) entry which is preliminary data.</text>
</comment>
<evidence type="ECO:0000313" key="4">
    <source>
        <dbReference type="Proteomes" id="UP000594638"/>
    </source>
</evidence>
<sequence length="256" mass="29416">MRRLVEEKKKKHFLVLVLALTRTKETNWLGYLSEIRLFLLKRRVREKGRRRSNLLEEREKRLVISRNEGPPPPPKRHTTIDELLKKSIEAKPISALKIIELEEMAKEKGGLLKRHRKKQSSRPSITEDKASSFLGDKSNEIASEVLEMLTAEVQSATRFCYKYWMEKYSNYAETCDAVDMMGTGLAMHAHSQGFFVNAEFERKTFEAVIDAQKLKNEVATVEEALEASKLKHADLESVVEQLTSANQDLTAEVHLC</sequence>
<dbReference type="EMBL" id="CACTIH010009048">
    <property type="protein sequence ID" value="CAA3021111.1"/>
    <property type="molecule type" value="Genomic_DNA"/>
</dbReference>
<dbReference type="AlphaFoldDB" id="A0A8S0UTB3"/>
<organism evidence="3 4">
    <name type="scientific">Olea europaea subsp. europaea</name>
    <dbReference type="NCBI Taxonomy" id="158383"/>
    <lineage>
        <taxon>Eukaryota</taxon>
        <taxon>Viridiplantae</taxon>
        <taxon>Streptophyta</taxon>
        <taxon>Embryophyta</taxon>
        <taxon>Tracheophyta</taxon>
        <taxon>Spermatophyta</taxon>
        <taxon>Magnoliopsida</taxon>
        <taxon>eudicotyledons</taxon>
        <taxon>Gunneridae</taxon>
        <taxon>Pentapetalae</taxon>
        <taxon>asterids</taxon>
        <taxon>lamiids</taxon>
        <taxon>Lamiales</taxon>
        <taxon>Oleaceae</taxon>
        <taxon>Oleeae</taxon>
        <taxon>Olea</taxon>
    </lineage>
</organism>
<dbReference type="Proteomes" id="UP000594638">
    <property type="component" value="Unassembled WGS sequence"/>
</dbReference>
<protein>
    <submittedName>
        <fullName evidence="3">Uncharacterized protein</fullName>
    </submittedName>
</protein>
<keyword evidence="1" id="KW-0175">Coiled coil</keyword>
<feature type="compositionally biased region" description="Basic residues" evidence="2">
    <location>
        <begin position="111"/>
        <end position="120"/>
    </location>
</feature>
<accession>A0A8S0UTB3</accession>
<proteinExistence type="predicted"/>
<evidence type="ECO:0000313" key="3">
    <source>
        <dbReference type="EMBL" id="CAA3021111.1"/>
    </source>
</evidence>
<name>A0A8S0UTB3_OLEEU</name>
<reference evidence="3 4" key="1">
    <citation type="submission" date="2019-12" db="EMBL/GenBank/DDBJ databases">
        <authorList>
            <person name="Alioto T."/>
            <person name="Alioto T."/>
            <person name="Gomez Garrido J."/>
        </authorList>
    </citation>
    <scope>NUCLEOTIDE SEQUENCE [LARGE SCALE GENOMIC DNA]</scope>
</reference>